<evidence type="ECO:0000256" key="2">
    <source>
        <dbReference type="ARBA" id="ARBA00009236"/>
    </source>
</evidence>
<accession>A0A4P6K2E7</accession>
<dbReference type="Proteomes" id="UP000290365">
    <property type="component" value="Chromosome"/>
</dbReference>
<dbReference type="GO" id="GO:0008453">
    <property type="term" value="F:alanine-glyoxylate transaminase activity"/>
    <property type="evidence" value="ECO:0007669"/>
    <property type="project" value="TreeGrafter"/>
</dbReference>
<dbReference type="PANTHER" id="PTHR21152:SF40">
    <property type="entry name" value="ALANINE--GLYOXYLATE AMINOTRANSFERASE"/>
    <property type="match status" value="1"/>
</dbReference>
<evidence type="ECO:0000256" key="1">
    <source>
        <dbReference type="ARBA" id="ARBA00001933"/>
    </source>
</evidence>
<keyword evidence="10" id="KW-1185">Reference proteome</keyword>
<evidence type="ECO:0000256" key="7">
    <source>
        <dbReference type="PIRSR" id="PIRSR000524-50"/>
    </source>
</evidence>
<dbReference type="Gene3D" id="3.40.640.10">
    <property type="entry name" value="Type I PLP-dependent aspartate aminotransferase-like (Major domain)"/>
    <property type="match status" value="1"/>
</dbReference>
<dbReference type="InterPro" id="IPR000192">
    <property type="entry name" value="Aminotrans_V_dom"/>
</dbReference>
<feature type="domain" description="Aminotransferase class V" evidence="8">
    <location>
        <begin position="40"/>
        <end position="347"/>
    </location>
</feature>
<dbReference type="Pfam" id="PF00266">
    <property type="entry name" value="Aminotran_5"/>
    <property type="match status" value="1"/>
</dbReference>
<dbReference type="RefSeq" id="WP_129893383.1">
    <property type="nucleotide sequence ID" value="NZ_CP035758.1"/>
</dbReference>
<evidence type="ECO:0000256" key="4">
    <source>
        <dbReference type="ARBA" id="ARBA00022679"/>
    </source>
</evidence>
<sequence length="386" mass="42205">MTTQEQGAIPVPQVEERTPIPKQNLRVPGPTPIPSEVLAAQTNPMINHRGPEFAAIARRVTARLQYFFQTTSPVLTFPASGTGGQESAVVNLFSPGDHVVAITIGNFGNRLAKIAEAYGLNVTRIEFPWGQAADPASVEARLKELPSYKGVLLTHNETSTGVTNDLEALAALIRRLAPETLIVVDAVSSAGSIPLDMDRWDLDAVFTGSQKGWMTPPGIMMIAASPRAWEANKTARLPRFYFDWGPARKQLLEKGQHPTTPAVSVFYALDVALEMMLAEGREAIFARQQQAGDYVRGRVRAMGLQLFADHQNASNTVTAIKVPEGIDSKALLKKLREQDRIVFAGGQAHLEGKIFRIGHLGYFTEADLAQALDTLEQRLHEFGFKS</sequence>
<evidence type="ECO:0000256" key="3">
    <source>
        <dbReference type="ARBA" id="ARBA00022576"/>
    </source>
</evidence>
<protein>
    <submittedName>
        <fullName evidence="9">Alanine--glyoxylate aminotransferase family protein</fullName>
    </submittedName>
</protein>
<proteinExistence type="inferred from homology"/>
<feature type="binding site" evidence="6">
    <location>
        <position position="356"/>
    </location>
    <ligand>
        <name>substrate</name>
    </ligand>
</feature>
<dbReference type="InterPro" id="IPR015424">
    <property type="entry name" value="PyrdxlP-dep_Trfase"/>
</dbReference>
<dbReference type="PANTHER" id="PTHR21152">
    <property type="entry name" value="AMINOTRANSFERASE CLASS V"/>
    <property type="match status" value="1"/>
</dbReference>
<dbReference type="InterPro" id="IPR024169">
    <property type="entry name" value="SP_NH2Trfase/AEP_transaminase"/>
</dbReference>
<dbReference type="GO" id="GO:0004760">
    <property type="term" value="F:L-serine-pyruvate transaminase activity"/>
    <property type="evidence" value="ECO:0007669"/>
    <property type="project" value="TreeGrafter"/>
</dbReference>
<dbReference type="EMBL" id="CP035758">
    <property type="protein sequence ID" value="QBD82314.1"/>
    <property type="molecule type" value="Genomic_DNA"/>
</dbReference>
<keyword evidence="4 9" id="KW-0808">Transferase</keyword>
<name>A0A4P6K2E7_KTERU</name>
<comment type="similarity">
    <text evidence="2">Belongs to the class-V pyridoxal-phosphate-dependent aminotransferase family.</text>
</comment>
<keyword evidence="5 7" id="KW-0663">Pyridoxal phosphate</keyword>
<dbReference type="InterPro" id="IPR015421">
    <property type="entry name" value="PyrdxlP-dep_Trfase_major"/>
</dbReference>
<dbReference type="FunFam" id="3.40.640.10:FF:000027">
    <property type="entry name" value="Serine--pyruvate aminotransferase, mitochondrial"/>
    <property type="match status" value="1"/>
</dbReference>
<dbReference type="KEGG" id="kbs:EPA93_42595"/>
<evidence type="ECO:0000256" key="5">
    <source>
        <dbReference type="ARBA" id="ARBA00022898"/>
    </source>
</evidence>
<reference evidence="9 10" key="1">
    <citation type="submission" date="2019-01" db="EMBL/GenBank/DDBJ databases">
        <title>Ktedonosporobacter rubrisoli SCAWS-G2.</title>
        <authorList>
            <person name="Huang Y."/>
            <person name="Yan B."/>
        </authorList>
    </citation>
    <scope>NUCLEOTIDE SEQUENCE [LARGE SCALE GENOMIC DNA]</scope>
    <source>
        <strain evidence="9 10">SCAWS-G2</strain>
    </source>
</reference>
<evidence type="ECO:0000256" key="6">
    <source>
        <dbReference type="PIRSR" id="PIRSR000524-1"/>
    </source>
</evidence>
<organism evidence="9 10">
    <name type="scientific">Ktedonosporobacter rubrisoli</name>
    <dbReference type="NCBI Taxonomy" id="2509675"/>
    <lineage>
        <taxon>Bacteria</taxon>
        <taxon>Bacillati</taxon>
        <taxon>Chloroflexota</taxon>
        <taxon>Ktedonobacteria</taxon>
        <taxon>Ktedonobacterales</taxon>
        <taxon>Ktedonosporobacteraceae</taxon>
        <taxon>Ktedonosporobacter</taxon>
    </lineage>
</organism>
<evidence type="ECO:0000259" key="8">
    <source>
        <dbReference type="Pfam" id="PF00266"/>
    </source>
</evidence>
<dbReference type="InterPro" id="IPR015422">
    <property type="entry name" value="PyrdxlP-dep_Trfase_small"/>
</dbReference>
<evidence type="ECO:0000313" key="9">
    <source>
        <dbReference type="EMBL" id="QBD82314.1"/>
    </source>
</evidence>
<dbReference type="Gene3D" id="3.90.1150.10">
    <property type="entry name" value="Aspartate Aminotransferase, domain 1"/>
    <property type="match status" value="1"/>
</dbReference>
<dbReference type="GO" id="GO:0019265">
    <property type="term" value="P:glycine biosynthetic process, by transamination of glyoxylate"/>
    <property type="evidence" value="ECO:0007669"/>
    <property type="project" value="TreeGrafter"/>
</dbReference>
<gene>
    <name evidence="9" type="ORF">EPA93_42595</name>
</gene>
<feature type="modified residue" description="N6-(pyridoxal phosphate)lysine" evidence="7">
    <location>
        <position position="211"/>
    </location>
</feature>
<dbReference type="OrthoDB" id="389074at2"/>
<dbReference type="AlphaFoldDB" id="A0A4P6K2E7"/>
<keyword evidence="3 9" id="KW-0032">Aminotransferase</keyword>
<dbReference type="PIRSF" id="PIRSF000524">
    <property type="entry name" value="SPT"/>
    <property type="match status" value="1"/>
</dbReference>
<evidence type="ECO:0000313" key="10">
    <source>
        <dbReference type="Proteomes" id="UP000290365"/>
    </source>
</evidence>
<comment type="cofactor">
    <cofactor evidence="1 7">
        <name>pyridoxal 5'-phosphate</name>
        <dbReference type="ChEBI" id="CHEBI:597326"/>
    </cofactor>
</comment>
<dbReference type="SUPFAM" id="SSF53383">
    <property type="entry name" value="PLP-dependent transferases"/>
    <property type="match status" value="1"/>
</dbReference>